<organism evidence="8 9">
    <name type="scientific">Wujia chipingensis</name>
    <dbReference type="NCBI Taxonomy" id="2763670"/>
    <lineage>
        <taxon>Bacteria</taxon>
        <taxon>Bacillati</taxon>
        <taxon>Bacillota</taxon>
        <taxon>Clostridia</taxon>
        <taxon>Lachnospirales</taxon>
        <taxon>Lachnospiraceae</taxon>
        <taxon>Wujia</taxon>
    </lineage>
</organism>
<accession>A0A7G9FKX9</accession>
<name>A0A7G9FKX9_9FIRM</name>
<dbReference type="RefSeq" id="WP_249321087.1">
    <property type="nucleotide sequence ID" value="NZ_CP060632.1"/>
</dbReference>
<feature type="domain" description="ABC3 transporter permease C-terminal" evidence="7">
    <location>
        <begin position="343"/>
        <end position="463"/>
    </location>
</feature>
<dbReference type="PANTHER" id="PTHR30287">
    <property type="entry name" value="MEMBRANE COMPONENT OF PREDICTED ABC SUPERFAMILY METABOLITE UPTAKE TRANSPORTER"/>
    <property type="match status" value="1"/>
</dbReference>
<evidence type="ECO:0000256" key="5">
    <source>
        <dbReference type="ARBA" id="ARBA00023136"/>
    </source>
</evidence>
<evidence type="ECO:0000313" key="8">
    <source>
        <dbReference type="EMBL" id="QNL99210.1"/>
    </source>
</evidence>
<protein>
    <submittedName>
        <fullName evidence="8">ABC transporter permease</fullName>
    </submittedName>
</protein>
<keyword evidence="5 6" id="KW-0472">Membrane</keyword>
<dbReference type="GO" id="GO:0005886">
    <property type="term" value="C:plasma membrane"/>
    <property type="evidence" value="ECO:0007669"/>
    <property type="project" value="UniProtKB-SubCell"/>
</dbReference>
<sequence>MQKVLRKRIFRDFKENLPRYLALAFLLILSMYMVVSVVGAAETVMRGTTTEAEKQNVEDGQFSLFVPMKESEWDALTDKGITLEKMFFLDYAVDGDKTIRVFRNRTEINTIAICAGKLAQADDELVLERQYAEKNDIHVGDTIVLGDRTYKVSGIGTVPDYDSPLKSLSDTSCDSLNFGLAFVTDEAYTTLQKEGKSAKSEEYYYAYKLNDAMTDDELKAELKKLSFSSDDVDDVYFQEYWDRTLGREEEFRDGINELADGAKELAEGLSELTDNNPALQNAADGASDVQDGVQELKDETEDMLDEIFTADADNLLSFVTAEDNVRIHAAGDDVEMNKTIGMIAGVLLLVLIAYVLSVFVVHSIDQESAVIGALYALGVKRKDLMKHYILLPTLISLIGGAIGTALAYTRIGVWYQMQDAYNYYSLPDIAVQVLPYTIIYGVVIPPIICLIVTSLVIRKRLSRPVLILLKNEQKAAKGKDVKLGNMKFMKLFRIRQILRERRTALTVVFGMFVSILLLVMSMEIYTYCHAVQDDYVADTKFEYMYTYKYPAEQVPDGGYEAYAKTLKKEIYGYNFDVTVLGIKENNPFFDVILSDSADKVTISSSISYKYGLKKGDVITLKDEENGKIYAFEIEAVTQYAPSFMVFLPYDKALDLFGEQEDYYNVVFADHDLGVEGGRLYSTLTRDDVKKAAGIFSDQMRSMIITIGAVSALIFAIVLYLMMKVMIDRSSFSIALIKIFGYRNKEVKKMYLDGNFYIVLIGALVSIPLAKVLLDATYEPQFVPNIACGVDKSFPAWLYLAMFAGVLVLYFIINHLLVRKIKQMLPAEVLKNRE</sequence>
<dbReference type="InterPro" id="IPR038766">
    <property type="entry name" value="Membrane_comp_ABC_pdt"/>
</dbReference>
<dbReference type="InterPro" id="IPR023908">
    <property type="entry name" value="xxxLxxG_rpt"/>
</dbReference>
<dbReference type="Pfam" id="PF02687">
    <property type="entry name" value="FtsX"/>
    <property type="match status" value="2"/>
</dbReference>
<evidence type="ECO:0000313" key="9">
    <source>
        <dbReference type="Proteomes" id="UP000515819"/>
    </source>
</evidence>
<evidence type="ECO:0000259" key="7">
    <source>
        <dbReference type="Pfam" id="PF02687"/>
    </source>
</evidence>
<feature type="transmembrane region" description="Helical" evidence="6">
    <location>
        <begin position="388"/>
        <end position="413"/>
    </location>
</feature>
<gene>
    <name evidence="8" type="ORF">H9Q76_10810</name>
</gene>
<feature type="domain" description="ABC3 transporter permease C-terminal" evidence="7">
    <location>
        <begin position="705"/>
        <end position="823"/>
    </location>
</feature>
<evidence type="ECO:0000256" key="3">
    <source>
        <dbReference type="ARBA" id="ARBA00022692"/>
    </source>
</evidence>
<feature type="transmembrane region" description="Helical" evidence="6">
    <location>
        <begin position="20"/>
        <end position="41"/>
    </location>
</feature>
<feature type="transmembrane region" description="Helical" evidence="6">
    <location>
        <begin position="793"/>
        <end position="812"/>
    </location>
</feature>
<feature type="transmembrane region" description="Helical" evidence="6">
    <location>
        <begin position="702"/>
        <end position="722"/>
    </location>
</feature>
<comment type="subcellular location">
    <subcellularLocation>
        <location evidence="1">Cell membrane</location>
        <topology evidence="1">Multi-pass membrane protein</topology>
    </subcellularLocation>
</comment>
<feature type="transmembrane region" description="Helical" evidence="6">
    <location>
        <begin position="433"/>
        <end position="457"/>
    </location>
</feature>
<dbReference type="InterPro" id="IPR003838">
    <property type="entry name" value="ABC3_permease_C"/>
</dbReference>
<feature type="transmembrane region" description="Helical" evidence="6">
    <location>
        <begin position="754"/>
        <end position="773"/>
    </location>
</feature>
<feature type="transmembrane region" description="Helical" evidence="6">
    <location>
        <begin position="503"/>
        <end position="522"/>
    </location>
</feature>
<evidence type="ECO:0000256" key="6">
    <source>
        <dbReference type="SAM" id="Phobius"/>
    </source>
</evidence>
<dbReference type="AlphaFoldDB" id="A0A7G9FKX9"/>
<dbReference type="PANTHER" id="PTHR30287:SF2">
    <property type="entry name" value="BLL1001 PROTEIN"/>
    <property type="match status" value="1"/>
</dbReference>
<keyword evidence="2" id="KW-1003">Cell membrane</keyword>
<dbReference type="NCBIfam" id="TIGR03057">
    <property type="entry name" value="xxxLxxG_by_4"/>
    <property type="match status" value="1"/>
</dbReference>
<keyword evidence="3 6" id="KW-0812">Transmembrane</keyword>
<reference evidence="8 9" key="1">
    <citation type="submission" date="2020-08" db="EMBL/GenBank/DDBJ databases">
        <authorList>
            <person name="Liu C."/>
            <person name="Sun Q."/>
        </authorList>
    </citation>
    <scope>NUCLEOTIDE SEQUENCE [LARGE SCALE GENOMIC DNA]</scope>
    <source>
        <strain evidence="8 9">NSJ-4</strain>
    </source>
</reference>
<dbReference type="Proteomes" id="UP000515819">
    <property type="component" value="Chromosome"/>
</dbReference>
<evidence type="ECO:0000256" key="2">
    <source>
        <dbReference type="ARBA" id="ARBA00022475"/>
    </source>
</evidence>
<dbReference type="KEGG" id="wcp:H9Q76_10810"/>
<evidence type="ECO:0000256" key="4">
    <source>
        <dbReference type="ARBA" id="ARBA00022989"/>
    </source>
</evidence>
<keyword evidence="9" id="KW-1185">Reference proteome</keyword>
<feature type="transmembrane region" description="Helical" evidence="6">
    <location>
        <begin position="340"/>
        <end position="361"/>
    </location>
</feature>
<dbReference type="EMBL" id="CP060632">
    <property type="protein sequence ID" value="QNL99210.1"/>
    <property type="molecule type" value="Genomic_DNA"/>
</dbReference>
<evidence type="ECO:0000256" key="1">
    <source>
        <dbReference type="ARBA" id="ARBA00004651"/>
    </source>
</evidence>
<keyword evidence="4 6" id="KW-1133">Transmembrane helix</keyword>
<proteinExistence type="predicted"/>